<evidence type="ECO:0000313" key="2">
    <source>
        <dbReference type="EMBL" id="PMD13070.1"/>
    </source>
</evidence>
<dbReference type="STRING" id="1745343.A0A2J6PGC9"/>
<reference evidence="2 3" key="1">
    <citation type="submission" date="2016-05" db="EMBL/GenBank/DDBJ databases">
        <title>A degradative enzymes factory behind the ericoid mycorrhizal symbiosis.</title>
        <authorList>
            <consortium name="DOE Joint Genome Institute"/>
            <person name="Martino E."/>
            <person name="Morin E."/>
            <person name="Grelet G."/>
            <person name="Kuo A."/>
            <person name="Kohler A."/>
            <person name="Daghino S."/>
            <person name="Barry K."/>
            <person name="Choi C."/>
            <person name="Cichocki N."/>
            <person name="Clum A."/>
            <person name="Copeland A."/>
            <person name="Hainaut M."/>
            <person name="Haridas S."/>
            <person name="Labutti K."/>
            <person name="Lindquist E."/>
            <person name="Lipzen A."/>
            <person name="Khouja H.-R."/>
            <person name="Murat C."/>
            <person name="Ohm R."/>
            <person name="Olson A."/>
            <person name="Spatafora J."/>
            <person name="Veneault-Fourrey C."/>
            <person name="Henrissat B."/>
            <person name="Grigoriev I."/>
            <person name="Martin F."/>
            <person name="Perotto S."/>
        </authorList>
    </citation>
    <scope>NUCLEOTIDE SEQUENCE [LARGE SCALE GENOMIC DNA]</scope>
    <source>
        <strain evidence="2 3">UAMH 7357</strain>
    </source>
</reference>
<gene>
    <name evidence="2" type="ORF">NA56DRAFT_586286</name>
</gene>
<dbReference type="Proteomes" id="UP000235672">
    <property type="component" value="Unassembled WGS sequence"/>
</dbReference>
<dbReference type="EMBL" id="KZ613537">
    <property type="protein sequence ID" value="PMD13070.1"/>
    <property type="molecule type" value="Genomic_DNA"/>
</dbReference>
<accession>A0A2J6PGC9</accession>
<sequence>MLTLIQAFLGAPLEFQPPLGSPEFQELINAYVTGSASKQDKISQVTLDFYKNATVDLNTGALVRTYFVYSSPWTGYASFEQSPTQSFSSGCSPIYTPSPASSATFGDSTYGSMSMTPPNPTPGARGRVTKKAKKDTPKAAEARLPGFSIMTKDGIDVTNSAGRGTKTKEQREHAHLMRIMKACDACKKKKIRVSTCNTSSLSSLSLKFPWLLDSSGVITNHVIVRSFTSKITQRHVPHRLHFYTTNLLIWPS</sequence>
<organism evidence="2 3">
    <name type="scientific">Hyaloscypha hepaticicola</name>
    <dbReference type="NCBI Taxonomy" id="2082293"/>
    <lineage>
        <taxon>Eukaryota</taxon>
        <taxon>Fungi</taxon>
        <taxon>Dikarya</taxon>
        <taxon>Ascomycota</taxon>
        <taxon>Pezizomycotina</taxon>
        <taxon>Leotiomycetes</taxon>
        <taxon>Helotiales</taxon>
        <taxon>Hyaloscyphaceae</taxon>
        <taxon>Hyaloscypha</taxon>
    </lineage>
</organism>
<dbReference type="AlphaFoldDB" id="A0A2J6PGC9"/>
<feature type="compositionally biased region" description="Polar residues" evidence="1">
    <location>
        <begin position="106"/>
        <end position="116"/>
    </location>
</feature>
<evidence type="ECO:0000313" key="3">
    <source>
        <dbReference type="Proteomes" id="UP000235672"/>
    </source>
</evidence>
<feature type="region of interest" description="Disordered" evidence="1">
    <location>
        <begin position="106"/>
        <end position="137"/>
    </location>
</feature>
<dbReference type="OrthoDB" id="4850804at2759"/>
<evidence type="ECO:0000256" key="1">
    <source>
        <dbReference type="SAM" id="MobiDB-lite"/>
    </source>
</evidence>
<proteinExistence type="predicted"/>
<name>A0A2J6PGC9_9HELO</name>
<keyword evidence="3" id="KW-1185">Reference proteome</keyword>
<protein>
    <submittedName>
        <fullName evidence="2">Uncharacterized protein</fullName>
    </submittedName>
</protein>